<name>A0ABN8KQU4_9BACI</name>
<evidence type="ECO:0000313" key="2">
    <source>
        <dbReference type="EMBL" id="CAH2716163.1"/>
    </source>
</evidence>
<dbReference type="InterPro" id="IPR039564">
    <property type="entry name" value="Peptidase_C39-like"/>
</dbReference>
<dbReference type="Gene3D" id="3.90.70.10">
    <property type="entry name" value="Cysteine proteinases"/>
    <property type="match status" value="1"/>
</dbReference>
<dbReference type="Pfam" id="PF13529">
    <property type="entry name" value="Peptidase_C39_2"/>
    <property type="match status" value="1"/>
</dbReference>
<dbReference type="EMBL" id="CALBWS010000024">
    <property type="protein sequence ID" value="CAH2716163.1"/>
    <property type="molecule type" value="Genomic_DNA"/>
</dbReference>
<gene>
    <name evidence="2" type="ORF">BACCIP111895_03347</name>
</gene>
<protein>
    <recommendedName>
        <fullName evidence="1">Peptidase C39-like domain-containing protein</fullName>
    </recommendedName>
</protein>
<reference evidence="2" key="1">
    <citation type="submission" date="2022-04" db="EMBL/GenBank/DDBJ databases">
        <authorList>
            <person name="Criscuolo A."/>
        </authorList>
    </citation>
    <scope>NUCLEOTIDE SEQUENCE</scope>
    <source>
        <strain evidence="2">CIP111895</strain>
    </source>
</reference>
<keyword evidence="3" id="KW-1185">Reference proteome</keyword>
<dbReference type="PANTHER" id="PTHR37806:SF1">
    <property type="entry name" value="PEPTIDASE C39-LIKE DOMAIN-CONTAINING PROTEIN"/>
    <property type="match status" value="1"/>
</dbReference>
<organism evidence="2 3">
    <name type="scientific">Neobacillus rhizosphaerae</name>
    <dbReference type="NCBI Taxonomy" id="2880965"/>
    <lineage>
        <taxon>Bacteria</taxon>
        <taxon>Bacillati</taxon>
        <taxon>Bacillota</taxon>
        <taxon>Bacilli</taxon>
        <taxon>Bacillales</taxon>
        <taxon>Bacillaceae</taxon>
        <taxon>Neobacillus</taxon>
    </lineage>
</organism>
<dbReference type="Proteomes" id="UP000838308">
    <property type="component" value="Unassembled WGS sequence"/>
</dbReference>
<dbReference type="RefSeq" id="WP_248736426.1">
    <property type="nucleotide sequence ID" value="NZ_CALBWS010000024.1"/>
</dbReference>
<comment type="caution">
    <text evidence="2">The sequence shown here is derived from an EMBL/GenBank/DDBJ whole genome shotgun (WGS) entry which is preliminary data.</text>
</comment>
<feature type="domain" description="Peptidase C39-like" evidence="1">
    <location>
        <begin position="61"/>
        <end position="221"/>
    </location>
</feature>
<evidence type="ECO:0000313" key="3">
    <source>
        <dbReference type="Proteomes" id="UP000838308"/>
    </source>
</evidence>
<dbReference type="PIRSF" id="PIRSF032442">
    <property type="entry name" value="UCP032442"/>
    <property type="match status" value="1"/>
</dbReference>
<dbReference type="PANTHER" id="PTHR37806">
    <property type="entry name" value="LMO0724 PROTEIN"/>
    <property type="match status" value="1"/>
</dbReference>
<proteinExistence type="predicted"/>
<sequence>MKKLIIIIIILILSFINAKLFLESKVDQSNPLKMVKAALLKTREVSIVDKENPSLPDHILLDVPLLNQMDNPLLYNGCEVTSLAMILNYHGVKVTKNELANNIKTVPLTYSDGKKGNPNAGFVGNMAQGPGLGVYNGPVFSLAQKYVGDRVVNLTNHPFSDLLKEVGQGLPVWIITTTNFTPVSDFQTWDTPQGKIDVTFSVHSVAITGYDEDYIYVNDPYGTKNKKLNKESFIKAWEQMGKQAIVIKK</sequence>
<dbReference type="InterPro" id="IPR016997">
    <property type="entry name" value="UCP032442"/>
</dbReference>
<dbReference type="InterPro" id="IPR039563">
    <property type="entry name" value="Peptidase_C39_single_dom"/>
</dbReference>
<dbReference type="CDD" id="cd02549">
    <property type="entry name" value="Peptidase_C39A"/>
    <property type="match status" value="1"/>
</dbReference>
<accession>A0ABN8KQU4</accession>
<evidence type="ECO:0000259" key="1">
    <source>
        <dbReference type="Pfam" id="PF13529"/>
    </source>
</evidence>